<gene>
    <name evidence="2" type="ORF">OF122_12880</name>
</gene>
<feature type="transmembrane region" description="Helical" evidence="1">
    <location>
        <begin position="105"/>
        <end position="127"/>
    </location>
</feature>
<accession>A0ABY6IK23</accession>
<name>A0ABY6IK23_9HYPH</name>
<feature type="transmembrane region" description="Helical" evidence="1">
    <location>
        <begin position="46"/>
        <end position="68"/>
    </location>
</feature>
<sequence length="165" mass="18197">MSHIDMLILGAYGLAAIAVGRDTRALSWLAVSAVVALSTALYVRHGFGNAAFVSALVDGGVCLLIYAFGRHMWEMLVWRFYQTFVLIHLIFLASVHQLAPVVDPLIYGVSLELLNILVALTIGGAGLMQRLGHDGLRDSAWRPLRPLVRLVRQKRTHPPFWAPAE</sequence>
<reference evidence="2" key="1">
    <citation type="submission" date="2022-10" db="EMBL/GenBank/DDBJ databases">
        <title>YIM 151497 complete genome.</title>
        <authorList>
            <person name="Chen X."/>
        </authorList>
    </citation>
    <scope>NUCLEOTIDE SEQUENCE</scope>
    <source>
        <strain evidence="2">YIM 151497</strain>
    </source>
</reference>
<keyword evidence="1" id="KW-1133">Transmembrane helix</keyword>
<protein>
    <submittedName>
        <fullName evidence="2">Uncharacterized protein</fullName>
    </submittedName>
</protein>
<evidence type="ECO:0000313" key="2">
    <source>
        <dbReference type="EMBL" id="UYQ70952.1"/>
    </source>
</evidence>
<evidence type="ECO:0000256" key="1">
    <source>
        <dbReference type="SAM" id="Phobius"/>
    </source>
</evidence>
<dbReference type="RefSeq" id="WP_264224616.1">
    <property type="nucleotide sequence ID" value="NZ_CP107716.1"/>
</dbReference>
<evidence type="ECO:0000313" key="3">
    <source>
        <dbReference type="Proteomes" id="UP001163882"/>
    </source>
</evidence>
<keyword evidence="1" id="KW-0812">Transmembrane</keyword>
<keyword evidence="3" id="KW-1185">Reference proteome</keyword>
<proteinExistence type="predicted"/>
<dbReference type="EMBL" id="CP107716">
    <property type="protein sequence ID" value="UYQ70952.1"/>
    <property type="molecule type" value="Genomic_DNA"/>
</dbReference>
<dbReference type="Proteomes" id="UP001163882">
    <property type="component" value="Chromosome"/>
</dbReference>
<organism evidence="2 3">
    <name type="scientific">Pelagibacterium flavum</name>
    <dbReference type="NCBI Taxonomy" id="2984530"/>
    <lineage>
        <taxon>Bacteria</taxon>
        <taxon>Pseudomonadati</taxon>
        <taxon>Pseudomonadota</taxon>
        <taxon>Alphaproteobacteria</taxon>
        <taxon>Hyphomicrobiales</taxon>
        <taxon>Devosiaceae</taxon>
        <taxon>Pelagibacterium</taxon>
    </lineage>
</organism>
<feature type="transmembrane region" description="Helical" evidence="1">
    <location>
        <begin position="80"/>
        <end position="99"/>
    </location>
</feature>
<keyword evidence="1" id="KW-0472">Membrane</keyword>